<keyword evidence="2" id="KW-1185">Reference proteome</keyword>
<reference evidence="1 2" key="1">
    <citation type="submission" date="2019-03" db="EMBL/GenBank/DDBJ databases">
        <title>Genomic Encyclopedia of Type Strains, Phase IV (KMG-IV): sequencing the most valuable type-strain genomes for metagenomic binning, comparative biology and taxonomic classification.</title>
        <authorList>
            <person name="Goeker M."/>
        </authorList>
    </citation>
    <scope>NUCLEOTIDE SEQUENCE [LARGE SCALE GENOMIC DNA]</scope>
    <source>
        <strain evidence="1 2">DSM 45765</strain>
    </source>
</reference>
<dbReference type="Gene3D" id="3.30.200.20">
    <property type="entry name" value="Phosphorylase Kinase, domain 1"/>
    <property type="match status" value="1"/>
</dbReference>
<name>A0A4R2QIB7_9PSEU</name>
<dbReference type="SUPFAM" id="SSF56112">
    <property type="entry name" value="Protein kinase-like (PK-like)"/>
    <property type="match status" value="1"/>
</dbReference>
<dbReference type="InterPro" id="IPR011009">
    <property type="entry name" value="Kinase-like_dom_sf"/>
</dbReference>
<proteinExistence type="predicted"/>
<organism evidence="1 2">
    <name type="scientific">Tamaricihabitans halophyticus</name>
    <dbReference type="NCBI Taxonomy" id="1262583"/>
    <lineage>
        <taxon>Bacteria</taxon>
        <taxon>Bacillati</taxon>
        <taxon>Actinomycetota</taxon>
        <taxon>Actinomycetes</taxon>
        <taxon>Pseudonocardiales</taxon>
        <taxon>Pseudonocardiaceae</taxon>
        <taxon>Tamaricihabitans</taxon>
    </lineage>
</organism>
<evidence type="ECO:0000313" key="2">
    <source>
        <dbReference type="Proteomes" id="UP000294911"/>
    </source>
</evidence>
<dbReference type="EMBL" id="SLXQ01000013">
    <property type="protein sequence ID" value="TCP46731.1"/>
    <property type="molecule type" value="Genomic_DNA"/>
</dbReference>
<dbReference type="Proteomes" id="UP000294911">
    <property type="component" value="Unassembled WGS sequence"/>
</dbReference>
<dbReference type="AlphaFoldDB" id="A0A4R2QIB7"/>
<dbReference type="RefSeq" id="WP_243659169.1">
    <property type="nucleotide sequence ID" value="NZ_SLXQ01000013.1"/>
</dbReference>
<protein>
    <recommendedName>
        <fullName evidence="3">Phosphotransferase family enzyme</fullName>
    </recommendedName>
</protein>
<gene>
    <name evidence="1" type="ORF">EV191_1137</name>
</gene>
<comment type="caution">
    <text evidence="1">The sequence shown here is derived from an EMBL/GenBank/DDBJ whole genome shotgun (WGS) entry which is preliminary data.</text>
</comment>
<evidence type="ECO:0000313" key="1">
    <source>
        <dbReference type="EMBL" id="TCP46731.1"/>
    </source>
</evidence>
<accession>A0A4R2QIB7</accession>
<sequence>MTSIADPAGVVARSWSELPDRVHRAVQAELGVEVIRSLRQTGEIDGSVVCRLRLADGNWAFAKALPTGHPLIGTYRAEAEVSAHLPELAPVPQLRGVVEQDWLVLLFADIDGTKPNLRPGSPDLGSVLATLGRAARTLTPAPIPDAREALDDLGLLLRGWQELQAIPGVALDPWAERNLDSLVMLESAWHPWAAGDTLLHNDIRPETMVKVGPGKVLLVDWCYPARGAAWLDTASLVPQLLLAGHAVGKAERLVLRRPELVDVPAWAVTGFATALAGHWERCSRLPEQVGLEGNRAYQARAAAAALRWVAHRTRWS</sequence>
<evidence type="ECO:0008006" key="3">
    <source>
        <dbReference type="Google" id="ProtNLM"/>
    </source>
</evidence>